<evidence type="ECO:0000259" key="1">
    <source>
        <dbReference type="Pfam" id="PF00881"/>
    </source>
</evidence>
<accession>A0A0C3RDT6</accession>
<dbReference type="EMBL" id="JPIU01000039">
    <property type="protein sequence ID" value="KIO44491.1"/>
    <property type="molecule type" value="Genomic_DNA"/>
</dbReference>
<dbReference type="EMBL" id="JPIT01000018">
    <property type="protein sequence ID" value="KIO45252.1"/>
    <property type="molecule type" value="Genomic_DNA"/>
</dbReference>
<dbReference type="InterPro" id="IPR000415">
    <property type="entry name" value="Nitroreductase-like"/>
</dbReference>
<dbReference type="InterPro" id="IPR050627">
    <property type="entry name" value="Nitroreductase/BluB"/>
</dbReference>
<organism evidence="2 5">
    <name type="scientific">Sanguibacteroides justesenii</name>
    <dbReference type="NCBI Taxonomy" id="1547597"/>
    <lineage>
        <taxon>Bacteria</taxon>
        <taxon>Pseudomonadati</taxon>
        <taxon>Bacteroidota</taxon>
        <taxon>Bacteroidia</taxon>
        <taxon>Bacteroidales</taxon>
        <taxon>Porphyromonadaceae</taxon>
        <taxon>Sanguibacteroides</taxon>
    </lineage>
</organism>
<dbReference type="Pfam" id="PF00881">
    <property type="entry name" value="Nitroreductase"/>
    <property type="match status" value="2"/>
</dbReference>
<dbReference type="Gene3D" id="3.40.109.10">
    <property type="entry name" value="NADH Oxidase"/>
    <property type="match status" value="1"/>
</dbReference>
<protein>
    <submittedName>
        <fullName evidence="2">NAD(P)H nitroreductase</fullName>
    </submittedName>
</protein>
<evidence type="ECO:0000313" key="3">
    <source>
        <dbReference type="EMBL" id="KIO45252.1"/>
    </source>
</evidence>
<sequence>MNKRSAFYVLLAAVLLIVILKTSVMGERNEKKSALLEKGAIETIMGRKSVRKYLNKPVEEEKITTLLKAGMAAPSGKDTRPWAFVVVTKRAALDSMAAGLPYAKMLIQAPLAIVVCGDPSVSSYWYLDCSAATQNILLAAEALELGAVWTAAYPYEDRMDVVRRYSQLPENLVPLCVIPIGYPDGPQKVKDKYDPNKISRVE</sequence>
<dbReference type="AlphaFoldDB" id="A0A0C3RDT6"/>
<dbReference type="InterPro" id="IPR029479">
    <property type="entry name" value="Nitroreductase"/>
</dbReference>
<dbReference type="OrthoDB" id="9809288at2"/>
<reference evidence="3 4" key="2">
    <citation type="submission" date="2014-07" db="EMBL/GenBank/DDBJ databases">
        <title>Porphyromonadaceae bacterium OUH 334697 = ATCC BAA-2682 = DSM 28341 draft genome.</title>
        <authorList>
            <person name="Sydenham T.V."/>
            <person name="Hasman H."/>
            <person name="Justesen U.S."/>
        </authorList>
    </citation>
    <scope>NUCLEOTIDE SEQUENCE [LARGE SCALE GENOMIC DNA]</scope>
    <source>
        <strain evidence="3 4">OUH 334697</strain>
    </source>
</reference>
<evidence type="ECO:0000313" key="2">
    <source>
        <dbReference type="EMBL" id="KIO44491.1"/>
    </source>
</evidence>
<proteinExistence type="predicted"/>
<feature type="domain" description="Nitroreductase" evidence="1">
    <location>
        <begin position="101"/>
        <end position="182"/>
    </location>
</feature>
<dbReference type="CDD" id="cd02150">
    <property type="entry name" value="nitroreductase"/>
    <property type="match status" value="1"/>
</dbReference>
<reference evidence="2 5" key="1">
    <citation type="submission" date="2014-07" db="EMBL/GenBank/DDBJ databases">
        <title>Porphyromonadaceae bacterium OUH 308042 = ATCC BAA-2681 = DSM 28342 draft genome.</title>
        <authorList>
            <person name="Sydenham T.V."/>
            <person name="Hasman H."/>
            <person name="Justensen U.S."/>
        </authorList>
    </citation>
    <scope>NUCLEOTIDE SEQUENCE [LARGE SCALE GENOMIC DNA]</scope>
    <source>
        <strain evidence="2 5">OUH 308042</strain>
    </source>
</reference>
<dbReference type="SUPFAM" id="SSF55469">
    <property type="entry name" value="FMN-dependent nitroreductase-like"/>
    <property type="match status" value="1"/>
</dbReference>
<comment type="caution">
    <text evidence="2">The sequence shown here is derived from an EMBL/GenBank/DDBJ whole genome shotgun (WGS) entry which is preliminary data.</text>
</comment>
<dbReference type="GO" id="GO:0016491">
    <property type="term" value="F:oxidoreductase activity"/>
    <property type="evidence" value="ECO:0007669"/>
    <property type="project" value="InterPro"/>
</dbReference>
<dbReference type="RefSeq" id="WP_041503208.1">
    <property type="nucleotide sequence ID" value="NZ_JPIT01000018.1"/>
</dbReference>
<evidence type="ECO:0000313" key="4">
    <source>
        <dbReference type="Proteomes" id="UP000031937"/>
    </source>
</evidence>
<feature type="domain" description="Nitroreductase" evidence="1">
    <location>
        <begin position="44"/>
        <end position="94"/>
    </location>
</feature>
<dbReference type="Proteomes" id="UP000031980">
    <property type="component" value="Unassembled WGS sequence"/>
</dbReference>
<evidence type="ECO:0000313" key="5">
    <source>
        <dbReference type="Proteomes" id="UP000031980"/>
    </source>
</evidence>
<dbReference type="PANTHER" id="PTHR23026:SF123">
    <property type="entry name" value="NAD(P)H NITROREDUCTASE RV3131-RELATED"/>
    <property type="match status" value="1"/>
</dbReference>
<gene>
    <name evidence="2" type="ORF">BA92_09860</name>
    <name evidence="3" type="ORF">IE90_07460</name>
</gene>
<dbReference type="PANTHER" id="PTHR23026">
    <property type="entry name" value="NADPH NITROREDUCTASE"/>
    <property type="match status" value="1"/>
</dbReference>
<name>A0A0C3RDT6_9PORP</name>
<dbReference type="Proteomes" id="UP000031937">
    <property type="component" value="Unassembled WGS sequence"/>
</dbReference>
<keyword evidence="5" id="KW-1185">Reference proteome</keyword>